<gene>
    <name evidence="1" type="ORF">QE152_g12388</name>
</gene>
<accession>A0AAW1LRE9</accession>
<reference evidence="1 2" key="1">
    <citation type="journal article" date="2024" name="BMC Genomics">
        <title>De novo assembly and annotation of Popillia japonica's genome with initial clues to its potential as an invasive pest.</title>
        <authorList>
            <person name="Cucini C."/>
            <person name="Boschi S."/>
            <person name="Funari R."/>
            <person name="Cardaioli E."/>
            <person name="Iannotti N."/>
            <person name="Marturano G."/>
            <person name="Paoli F."/>
            <person name="Bruttini M."/>
            <person name="Carapelli A."/>
            <person name="Frati F."/>
            <person name="Nardi F."/>
        </authorList>
    </citation>
    <scope>NUCLEOTIDE SEQUENCE [LARGE SCALE GENOMIC DNA]</scope>
    <source>
        <strain evidence="1">DMR45628</strain>
    </source>
</reference>
<comment type="caution">
    <text evidence="1">The sequence shown here is derived from an EMBL/GenBank/DDBJ whole genome shotgun (WGS) entry which is preliminary data.</text>
</comment>
<name>A0AAW1LRE9_POPJA</name>
<proteinExistence type="predicted"/>
<protein>
    <submittedName>
        <fullName evidence="1">Uncharacterized protein</fullName>
    </submittedName>
</protein>
<dbReference type="EMBL" id="JASPKY010000112">
    <property type="protein sequence ID" value="KAK9736552.1"/>
    <property type="molecule type" value="Genomic_DNA"/>
</dbReference>
<sequence length="110" mass="12923">MPNKCQRSDRASWTEENLQISVERNTKQTLDSNIMTKKTLGKHPSLGDILHSHIIKLIDIIKSLLYEVEVCADFQFHECCIHVPVVDHRKVHNFLLQKRRTHIYTHQLNP</sequence>
<dbReference type="AlphaFoldDB" id="A0AAW1LRE9"/>
<dbReference type="Proteomes" id="UP001458880">
    <property type="component" value="Unassembled WGS sequence"/>
</dbReference>
<evidence type="ECO:0000313" key="2">
    <source>
        <dbReference type="Proteomes" id="UP001458880"/>
    </source>
</evidence>
<evidence type="ECO:0000313" key="1">
    <source>
        <dbReference type="EMBL" id="KAK9736552.1"/>
    </source>
</evidence>
<organism evidence="1 2">
    <name type="scientific">Popillia japonica</name>
    <name type="common">Japanese beetle</name>
    <dbReference type="NCBI Taxonomy" id="7064"/>
    <lineage>
        <taxon>Eukaryota</taxon>
        <taxon>Metazoa</taxon>
        <taxon>Ecdysozoa</taxon>
        <taxon>Arthropoda</taxon>
        <taxon>Hexapoda</taxon>
        <taxon>Insecta</taxon>
        <taxon>Pterygota</taxon>
        <taxon>Neoptera</taxon>
        <taxon>Endopterygota</taxon>
        <taxon>Coleoptera</taxon>
        <taxon>Polyphaga</taxon>
        <taxon>Scarabaeiformia</taxon>
        <taxon>Scarabaeidae</taxon>
        <taxon>Rutelinae</taxon>
        <taxon>Popillia</taxon>
    </lineage>
</organism>
<keyword evidence="2" id="KW-1185">Reference proteome</keyword>